<accession>A0A2T4UBY5</accession>
<organism evidence="4 5">
    <name type="scientific">Paraconexibacter algicola</name>
    <dbReference type="NCBI Taxonomy" id="2133960"/>
    <lineage>
        <taxon>Bacteria</taxon>
        <taxon>Bacillati</taxon>
        <taxon>Actinomycetota</taxon>
        <taxon>Thermoleophilia</taxon>
        <taxon>Solirubrobacterales</taxon>
        <taxon>Paraconexibacteraceae</taxon>
        <taxon>Paraconexibacter</taxon>
    </lineage>
</organism>
<proteinExistence type="predicted"/>
<evidence type="ECO:0000313" key="5">
    <source>
        <dbReference type="Proteomes" id="UP000240739"/>
    </source>
</evidence>
<protein>
    <recommendedName>
        <fullName evidence="3">Mce/MlaD domain-containing protein</fullName>
    </recommendedName>
</protein>
<feature type="region of interest" description="Disordered" evidence="1">
    <location>
        <begin position="428"/>
        <end position="460"/>
    </location>
</feature>
<evidence type="ECO:0000259" key="3">
    <source>
        <dbReference type="Pfam" id="PF02470"/>
    </source>
</evidence>
<evidence type="ECO:0000256" key="2">
    <source>
        <dbReference type="SAM" id="Phobius"/>
    </source>
</evidence>
<feature type="domain" description="Mce/MlaD" evidence="3">
    <location>
        <begin position="40"/>
        <end position="118"/>
    </location>
</feature>
<dbReference type="OrthoDB" id="4516955at2"/>
<dbReference type="PANTHER" id="PTHR33371">
    <property type="entry name" value="INTERMEMBRANE PHOSPHOLIPID TRANSPORT SYSTEM BINDING PROTEIN MLAD-RELATED"/>
    <property type="match status" value="1"/>
</dbReference>
<keyword evidence="2" id="KW-0812">Transmembrane</keyword>
<dbReference type="InterPro" id="IPR003399">
    <property type="entry name" value="Mce/MlaD"/>
</dbReference>
<dbReference type="Pfam" id="PF02470">
    <property type="entry name" value="MlaD"/>
    <property type="match status" value="1"/>
</dbReference>
<dbReference type="InterPro" id="IPR052336">
    <property type="entry name" value="MlaD_Phospholipid_Transporter"/>
</dbReference>
<keyword evidence="2" id="KW-0472">Membrane</keyword>
<gene>
    <name evidence="4" type="ORF">C7Y72_21930</name>
</gene>
<comment type="caution">
    <text evidence="4">The sequence shown here is derived from an EMBL/GenBank/DDBJ whole genome shotgun (WGS) entry which is preliminary data.</text>
</comment>
<sequence>MRRGQKTADPFRVGLLVLVLAVVGVYFGFTKANPLADPFEMKAAFRDAAGVKAKSPVRVAGVTVGEVTKVEKPDPGSPGVVVTMKLQDRGLPVHRDARLKIRPRIFLEGNVFIDMTPGSPTAPVVGDGDTIPLTQTAAPVGLGKVLESLQANTREDLQTVLQEYGSALQDGGAAGFNRSIQYWEPAYRDGAIVADATRGILIHDLSNYVDRAGVVAQALDRDPAALKGLITNFSTVAGAFQAEQGNLRRAVDVLDDTLETGYRALGELNTALPPLRRLARELRPAVRAAGPSLDAQLPLLRELRGLLRSAELGGLARDLRRVVPDLVELNVGGVPLQEQARLLSSCQIQVIQPTANSKIEDKNFPANGKVFQEGVKWLPGIAGESRGFDGNGQYIKTTAKGGANFVYSIGAGRFLLTSAPLGGVNPPAKTKHPPMRPDVPCETQEAPNVQSIPEGPPVGRRVRTSGEAYAERLAKSQGSAITWLRRQLKIEGLEKTLKVVTEPLTKAAADRLGARATAQRAADARRIREAGE</sequence>
<dbReference type="AlphaFoldDB" id="A0A2T4UBY5"/>
<dbReference type="RefSeq" id="WP_107571337.1">
    <property type="nucleotide sequence ID" value="NZ_PYYB01000005.1"/>
</dbReference>
<name>A0A2T4UBY5_9ACTN</name>
<dbReference type="GO" id="GO:0005576">
    <property type="term" value="C:extracellular region"/>
    <property type="evidence" value="ECO:0007669"/>
    <property type="project" value="TreeGrafter"/>
</dbReference>
<feature type="transmembrane region" description="Helical" evidence="2">
    <location>
        <begin position="12"/>
        <end position="29"/>
    </location>
</feature>
<evidence type="ECO:0000313" key="4">
    <source>
        <dbReference type="EMBL" id="PTL54395.1"/>
    </source>
</evidence>
<evidence type="ECO:0000256" key="1">
    <source>
        <dbReference type="SAM" id="MobiDB-lite"/>
    </source>
</evidence>
<dbReference type="EMBL" id="PYYB01000005">
    <property type="protein sequence ID" value="PTL54395.1"/>
    <property type="molecule type" value="Genomic_DNA"/>
</dbReference>
<keyword evidence="5" id="KW-1185">Reference proteome</keyword>
<keyword evidence="2" id="KW-1133">Transmembrane helix</keyword>
<dbReference type="Proteomes" id="UP000240739">
    <property type="component" value="Unassembled WGS sequence"/>
</dbReference>
<dbReference type="PANTHER" id="PTHR33371:SF16">
    <property type="entry name" value="MCE-FAMILY PROTEIN MCE3F"/>
    <property type="match status" value="1"/>
</dbReference>
<reference evidence="4 5" key="1">
    <citation type="submission" date="2018-03" db="EMBL/GenBank/DDBJ databases">
        <title>Aquarubrobacter algicola gen. nov., sp. nov., a novel actinobacterium isolated from shallow eutrophic lake during the end of cyanobacterial harmful algal blooms.</title>
        <authorList>
            <person name="Chun S.J."/>
        </authorList>
    </citation>
    <scope>NUCLEOTIDE SEQUENCE [LARGE SCALE GENOMIC DNA]</scope>
    <source>
        <strain evidence="4 5">Seoho-28</strain>
    </source>
</reference>